<name>A0ABT8EB88_9BACL</name>
<organism evidence="1 2">
    <name type="scientific">Fictibacillus terranigra</name>
    <dbReference type="NCBI Taxonomy" id="3058424"/>
    <lineage>
        <taxon>Bacteria</taxon>
        <taxon>Bacillati</taxon>
        <taxon>Bacillota</taxon>
        <taxon>Bacilli</taxon>
        <taxon>Bacillales</taxon>
        <taxon>Fictibacillaceae</taxon>
        <taxon>Fictibacillus</taxon>
    </lineage>
</organism>
<keyword evidence="2" id="KW-1185">Reference proteome</keyword>
<dbReference type="RefSeq" id="WP_290401259.1">
    <property type="nucleotide sequence ID" value="NZ_JAUHLN010000004.1"/>
</dbReference>
<gene>
    <name evidence="1" type="ORF">QYF49_19480</name>
</gene>
<dbReference type="InterPro" id="IPR018691">
    <property type="entry name" value="DUF2188"/>
</dbReference>
<reference evidence="1" key="1">
    <citation type="submission" date="2023-06" db="EMBL/GenBank/DDBJ databases">
        <title>Draft Genome Sequences of Representative Paenibacillus Polymyxa, Bacillus cereus, Fictibacillus sp., and Brevibacillus agri Strains Isolated from Amazonian Dark Earth.</title>
        <authorList>
            <person name="Pellegrinetti T.A."/>
            <person name="Cunha I.C.M."/>
            <person name="Chaves M.G."/>
            <person name="Freitas A.S."/>
            <person name="Silva A.V.R."/>
            <person name="Tsai S.M."/>
            <person name="Mendes L.W."/>
        </authorList>
    </citation>
    <scope>NUCLEOTIDE SEQUENCE</scope>
    <source>
        <strain evidence="1">CENA-BCM004</strain>
    </source>
</reference>
<protein>
    <submittedName>
        <fullName evidence="1">DUF2188 domain-containing protein</fullName>
    </submittedName>
</protein>
<accession>A0ABT8EB88</accession>
<comment type="caution">
    <text evidence="1">The sequence shown here is derived from an EMBL/GenBank/DDBJ whole genome shotgun (WGS) entry which is preliminary data.</text>
</comment>
<dbReference type="Proteomes" id="UP001168694">
    <property type="component" value="Unassembled WGS sequence"/>
</dbReference>
<dbReference type="EMBL" id="JAUHLN010000004">
    <property type="protein sequence ID" value="MDN4075155.1"/>
    <property type="molecule type" value="Genomic_DNA"/>
</dbReference>
<evidence type="ECO:0000313" key="2">
    <source>
        <dbReference type="Proteomes" id="UP001168694"/>
    </source>
</evidence>
<evidence type="ECO:0000313" key="1">
    <source>
        <dbReference type="EMBL" id="MDN4075155.1"/>
    </source>
</evidence>
<dbReference type="Pfam" id="PF09954">
    <property type="entry name" value="DUF2188"/>
    <property type="match status" value="1"/>
</dbReference>
<sequence>MMHDYSVVPNQGENGWVVKIQNTAPSGTYSSRSEAIALAKNQPRKTNPAGCLFRILSLE</sequence>
<proteinExistence type="predicted"/>